<dbReference type="GO" id="GO:0019646">
    <property type="term" value="P:aerobic electron transport chain"/>
    <property type="evidence" value="ECO:0007669"/>
    <property type="project" value="InterPro"/>
</dbReference>
<gene>
    <name evidence="10" type="ORF">MT2528_4296</name>
    <name evidence="11" type="ORF">NVI5450_4188</name>
</gene>
<evidence type="ECO:0000256" key="8">
    <source>
        <dbReference type="SAM" id="Phobius"/>
    </source>
</evidence>
<dbReference type="AlphaFoldDB" id="A0A1L0APD0"/>
<feature type="domain" description="Heme-copper oxidase subunit III family profile" evidence="9">
    <location>
        <begin position="37"/>
        <end position="214"/>
    </location>
</feature>
<dbReference type="PANTHER" id="PTHR11403:SF6">
    <property type="entry name" value="NITRIC OXIDE REDUCTASE SUBUNIT E"/>
    <property type="match status" value="1"/>
</dbReference>
<dbReference type="GO" id="GO:0004129">
    <property type="term" value="F:cytochrome-c oxidase activity"/>
    <property type="evidence" value="ECO:0007669"/>
    <property type="project" value="InterPro"/>
</dbReference>
<dbReference type="Pfam" id="PF00510">
    <property type="entry name" value="COX3"/>
    <property type="match status" value="1"/>
</dbReference>
<dbReference type="InterPro" id="IPR000298">
    <property type="entry name" value="Cyt_c_oxidase-like_su3"/>
</dbReference>
<evidence type="ECO:0000256" key="5">
    <source>
        <dbReference type="ARBA" id="ARBA00023136"/>
    </source>
</evidence>
<feature type="transmembrane region" description="Helical" evidence="8">
    <location>
        <begin position="150"/>
        <end position="173"/>
    </location>
</feature>
<dbReference type="CDD" id="cd02862">
    <property type="entry name" value="NorE_like"/>
    <property type="match status" value="1"/>
</dbReference>
<evidence type="ECO:0000256" key="3">
    <source>
        <dbReference type="ARBA" id="ARBA00022692"/>
    </source>
</evidence>
<dbReference type="Gene3D" id="1.20.120.80">
    <property type="entry name" value="Cytochrome c oxidase, subunit III, four-helix bundle"/>
    <property type="match status" value="1"/>
</dbReference>
<keyword evidence="4 8" id="KW-1133">Transmembrane helix</keyword>
<dbReference type="SUPFAM" id="SSF81452">
    <property type="entry name" value="Cytochrome c oxidase subunit III-like"/>
    <property type="match status" value="1"/>
</dbReference>
<evidence type="ECO:0000313" key="10">
    <source>
        <dbReference type="EMBL" id="SGZ01775.1"/>
    </source>
</evidence>
<protein>
    <submittedName>
        <fullName evidence="11">Cytochrome c oxidase, subunit III</fullName>
    </submittedName>
</protein>
<keyword evidence="3 6" id="KW-0812">Transmembrane</keyword>
<evidence type="ECO:0000256" key="6">
    <source>
        <dbReference type="RuleBase" id="RU003376"/>
    </source>
</evidence>
<feature type="transmembrane region" description="Helical" evidence="8">
    <location>
        <begin position="194"/>
        <end position="213"/>
    </location>
</feature>
<keyword evidence="5 8" id="KW-0472">Membrane</keyword>
<evidence type="ECO:0000256" key="2">
    <source>
        <dbReference type="ARBA" id="ARBA00010581"/>
    </source>
</evidence>
<dbReference type="RefSeq" id="WP_075473424.1">
    <property type="nucleotide sequence ID" value="NZ_CAWQZC010000009.1"/>
</dbReference>
<evidence type="ECO:0000259" key="9">
    <source>
        <dbReference type="PROSITE" id="PS50253"/>
    </source>
</evidence>
<name>A0A1L0APD0_9GAMM</name>
<comment type="similarity">
    <text evidence="2 6">Belongs to the cytochrome c oxidase subunit 3 family.</text>
</comment>
<dbReference type="PROSITE" id="PS50253">
    <property type="entry name" value="COX3"/>
    <property type="match status" value="1"/>
</dbReference>
<dbReference type="GO" id="GO:0005886">
    <property type="term" value="C:plasma membrane"/>
    <property type="evidence" value="ECO:0007669"/>
    <property type="project" value="UniProtKB-SubCell"/>
</dbReference>
<feature type="region of interest" description="Disordered" evidence="7">
    <location>
        <begin position="1"/>
        <end position="28"/>
    </location>
</feature>
<dbReference type="EMBL" id="FPLJ01000113">
    <property type="protein sequence ID" value="SGZ01775.1"/>
    <property type="molecule type" value="Genomic_DNA"/>
</dbReference>
<evidence type="ECO:0000313" key="11">
    <source>
        <dbReference type="EMBL" id="SGZ15524.1"/>
    </source>
</evidence>
<reference evidence="11 13" key="1">
    <citation type="submission" date="2016-11" db="EMBL/GenBank/DDBJ databases">
        <authorList>
            <person name="Jaros S."/>
            <person name="Januszkiewicz K."/>
            <person name="Wedrychowicz H."/>
        </authorList>
    </citation>
    <scope>NUCLEOTIDE SEQUENCE [LARGE SCALE GENOMIC DNA]</scope>
    <source>
        <strain evidence="11">NVI 5450</strain>
    </source>
</reference>
<comment type="subcellular location">
    <subcellularLocation>
        <location evidence="6">Cell membrane</location>
        <topology evidence="6">Multi-pass membrane protein</topology>
    </subcellularLocation>
    <subcellularLocation>
        <location evidence="1">Membrane</location>
        <topology evidence="1">Multi-pass membrane protein</topology>
    </subcellularLocation>
</comment>
<feature type="compositionally biased region" description="Polar residues" evidence="7">
    <location>
        <begin position="11"/>
        <end position="28"/>
    </location>
</feature>
<dbReference type="InterPro" id="IPR013833">
    <property type="entry name" value="Cyt_c_oxidase_su3_a-hlx"/>
</dbReference>
<keyword evidence="12" id="KW-1185">Reference proteome</keyword>
<feature type="transmembrane region" description="Helical" evidence="8">
    <location>
        <begin position="38"/>
        <end position="61"/>
    </location>
</feature>
<dbReference type="GeneID" id="61297880"/>
<dbReference type="OrthoDB" id="9810850at2"/>
<evidence type="ECO:0000256" key="4">
    <source>
        <dbReference type="ARBA" id="ARBA00022989"/>
    </source>
</evidence>
<dbReference type="InterPro" id="IPR024791">
    <property type="entry name" value="Cyt_c/ubiquinol_Oxase_su3"/>
</dbReference>
<feature type="transmembrane region" description="Helical" evidence="8">
    <location>
        <begin position="81"/>
        <end position="100"/>
    </location>
</feature>
<evidence type="ECO:0000313" key="13">
    <source>
        <dbReference type="Proteomes" id="UP000183794"/>
    </source>
</evidence>
<accession>A0A1L0APD0</accession>
<sequence length="214" mass="24291">MSKQAALIQQHDVSQSNVEHDSNNVSQNAADDKIPGNIAVWILIYAELTEFGLFFAIFLIAKAANPIIFTEGPTRLHTSSGLINTLVLLTSSFFVARAIHAIKQDKLKACQHWLWLTLFAGAAYLGTKTWEYSINADNGIDGTTNLFFTIYYYLTFNHLLHVMMGMCTIAWVLARSYIFPYSKDDHEGLESAACYWHMVDLVWIMIFPLLYVLR</sequence>
<dbReference type="EMBL" id="FPLD01000121">
    <property type="protein sequence ID" value="SGZ15524.1"/>
    <property type="molecule type" value="Genomic_DNA"/>
</dbReference>
<organism evidence="11 13">
    <name type="scientific">Moritella viscosa</name>
    <dbReference type="NCBI Taxonomy" id="80854"/>
    <lineage>
        <taxon>Bacteria</taxon>
        <taxon>Pseudomonadati</taxon>
        <taxon>Pseudomonadota</taxon>
        <taxon>Gammaproteobacteria</taxon>
        <taxon>Alteromonadales</taxon>
        <taxon>Moritellaceae</taxon>
        <taxon>Moritella</taxon>
    </lineage>
</organism>
<dbReference type="PANTHER" id="PTHR11403">
    <property type="entry name" value="CYTOCHROME C OXIDASE SUBUNIT III"/>
    <property type="match status" value="1"/>
</dbReference>
<evidence type="ECO:0000313" key="12">
    <source>
        <dbReference type="Proteomes" id="UP000182660"/>
    </source>
</evidence>
<reference evidence="10 12" key="2">
    <citation type="submission" date="2016-11" db="EMBL/GenBank/DDBJ databases">
        <authorList>
            <person name="Klemetsen T."/>
        </authorList>
    </citation>
    <scope>NUCLEOTIDE SEQUENCE [LARGE SCALE GENOMIC DNA]</scope>
    <source>
        <strain evidence="10">MT 2528</strain>
    </source>
</reference>
<dbReference type="InterPro" id="IPR035973">
    <property type="entry name" value="Cyt_c_oxidase_su3-like_sf"/>
</dbReference>
<proteinExistence type="inferred from homology"/>
<evidence type="ECO:0000256" key="1">
    <source>
        <dbReference type="ARBA" id="ARBA00004141"/>
    </source>
</evidence>
<dbReference type="Proteomes" id="UP000183794">
    <property type="component" value="Unassembled WGS sequence"/>
</dbReference>
<dbReference type="Proteomes" id="UP000182660">
    <property type="component" value="Unassembled WGS sequence"/>
</dbReference>
<evidence type="ECO:0000256" key="7">
    <source>
        <dbReference type="SAM" id="MobiDB-lite"/>
    </source>
</evidence>